<feature type="transmembrane region" description="Helical" evidence="1">
    <location>
        <begin position="108"/>
        <end position="133"/>
    </location>
</feature>
<dbReference type="EMBL" id="CM026428">
    <property type="protein sequence ID" value="KAG0565962.1"/>
    <property type="molecule type" value="Genomic_DNA"/>
</dbReference>
<comment type="caution">
    <text evidence="2">The sequence shown here is derived from an EMBL/GenBank/DDBJ whole genome shotgun (WGS) entry which is preliminary data.</text>
</comment>
<evidence type="ECO:0000256" key="1">
    <source>
        <dbReference type="SAM" id="Phobius"/>
    </source>
</evidence>
<accession>A0A8T0HA22</accession>
<reference evidence="2" key="1">
    <citation type="submission" date="2020-06" db="EMBL/GenBank/DDBJ databases">
        <title>WGS assembly of Ceratodon purpureus strain R40.</title>
        <authorList>
            <person name="Carey S.B."/>
            <person name="Jenkins J."/>
            <person name="Shu S."/>
            <person name="Lovell J.T."/>
            <person name="Sreedasyam A."/>
            <person name="Maumus F."/>
            <person name="Tiley G.P."/>
            <person name="Fernandez-Pozo N."/>
            <person name="Barry K."/>
            <person name="Chen C."/>
            <person name="Wang M."/>
            <person name="Lipzen A."/>
            <person name="Daum C."/>
            <person name="Saski C.A."/>
            <person name="Payton A.C."/>
            <person name="Mcbreen J.C."/>
            <person name="Conrad R.E."/>
            <person name="Kollar L.M."/>
            <person name="Olsson S."/>
            <person name="Huttunen S."/>
            <person name="Landis J.B."/>
            <person name="Wickett N.J."/>
            <person name="Johnson M.G."/>
            <person name="Rensing S.A."/>
            <person name="Grimwood J."/>
            <person name="Schmutz J."/>
            <person name="Mcdaniel S.F."/>
        </authorList>
    </citation>
    <scope>NUCLEOTIDE SEQUENCE</scope>
    <source>
        <strain evidence="2">R40</strain>
    </source>
</reference>
<keyword evidence="1" id="KW-0812">Transmembrane</keyword>
<feature type="transmembrane region" description="Helical" evidence="1">
    <location>
        <begin position="74"/>
        <end position="93"/>
    </location>
</feature>
<proteinExistence type="predicted"/>
<sequence>MECTRHVKQQVYYIQVCYAPEMSCHERVRFAILASSWFPRPLGILLWVMVHVLLVVVGSVLALAMFVAGVVIGLPLVVLVFFMCMLPFLWIGLGKLMRCPVSDHEHTGPALCVCGVFSLCGYVGVAAYFEWIWRRFCRDLLPRWVREIVYVREAIYV</sequence>
<dbReference type="AlphaFoldDB" id="A0A8T0HA22"/>
<gene>
    <name evidence="2" type="ORF">KC19_7G027400</name>
</gene>
<protein>
    <submittedName>
        <fullName evidence="2">Uncharacterized protein</fullName>
    </submittedName>
</protein>
<evidence type="ECO:0000313" key="2">
    <source>
        <dbReference type="EMBL" id="KAG0565962.1"/>
    </source>
</evidence>
<feature type="transmembrane region" description="Helical" evidence="1">
    <location>
        <begin position="44"/>
        <end position="67"/>
    </location>
</feature>
<keyword evidence="1" id="KW-0472">Membrane</keyword>
<keyword evidence="3" id="KW-1185">Reference proteome</keyword>
<dbReference type="Proteomes" id="UP000822688">
    <property type="component" value="Chromosome 7"/>
</dbReference>
<name>A0A8T0HA22_CERPU</name>
<keyword evidence="1" id="KW-1133">Transmembrane helix</keyword>
<organism evidence="2 3">
    <name type="scientific">Ceratodon purpureus</name>
    <name type="common">Fire moss</name>
    <name type="synonym">Dicranum purpureum</name>
    <dbReference type="NCBI Taxonomy" id="3225"/>
    <lineage>
        <taxon>Eukaryota</taxon>
        <taxon>Viridiplantae</taxon>
        <taxon>Streptophyta</taxon>
        <taxon>Embryophyta</taxon>
        <taxon>Bryophyta</taxon>
        <taxon>Bryophytina</taxon>
        <taxon>Bryopsida</taxon>
        <taxon>Dicranidae</taxon>
        <taxon>Pseudoditrichales</taxon>
        <taxon>Ditrichaceae</taxon>
        <taxon>Ceratodon</taxon>
    </lineage>
</organism>
<evidence type="ECO:0000313" key="3">
    <source>
        <dbReference type="Proteomes" id="UP000822688"/>
    </source>
</evidence>